<protein>
    <recommendedName>
        <fullName evidence="8">Magnesium transport protein CorA</fullName>
    </recommendedName>
</protein>
<dbReference type="GO" id="GO:0015087">
    <property type="term" value="F:cobalt ion transmembrane transporter activity"/>
    <property type="evidence" value="ECO:0007669"/>
    <property type="project" value="UniProtKB-UniRule"/>
</dbReference>
<feature type="transmembrane region" description="Helical" evidence="8">
    <location>
        <begin position="328"/>
        <end position="348"/>
    </location>
</feature>
<keyword evidence="8" id="KW-0406">Ion transport</keyword>
<organism evidence="9">
    <name type="scientific">uncultured Desulfobacterium sp</name>
    <dbReference type="NCBI Taxonomy" id="201089"/>
    <lineage>
        <taxon>Bacteria</taxon>
        <taxon>Pseudomonadati</taxon>
        <taxon>Thermodesulfobacteriota</taxon>
        <taxon>Desulfobacteria</taxon>
        <taxon>Desulfobacterales</taxon>
        <taxon>Desulfobacteriaceae</taxon>
        <taxon>Desulfobacterium</taxon>
        <taxon>environmental samples</taxon>
    </lineage>
</organism>
<evidence type="ECO:0000256" key="7">
    <source>
        <dbReference type="ARBA" id="ARBA00023136"/>
    </source>
</evidence>
<evidence type="ECO:0000256" key="1">
    <source>
        <dbReference type="ARBA" id="ARBA00004651"/>
    </source>
</evidence>
<dbReference type="GO" id="GO:0000287">
    <property type="term" value="F:magnesium ion binding"/>
    <property type="evidence" value="ECO:0007669"/>
    <property type="project" value="TreeGrafter"/>
</dbReference>
<reference evidence="9" key="1">
    <citation type="submission" date="2018-01" db="EMBL/GenBank/DDBJ databases">
        <authorList>
            <person name="Regsiter A."/>
            <person name="William W."/>
        </authorList>
    </citation>
    <scope>NUCLEOTIDE SEQUENCE</scope>
    <source>
        <strain evidence="9">TRIP AH-1</strain>
    </source>
</reference>
<name>A0A445N006_9BACT</name>
<keyword evidence="5 8" id="KW-0812">Transmembrane</keyword>
<evidence type="ECO:0000256" key="8">
    <source>
        <dbReference type="RuleBase" id="RU362010"/>
    </source>
</evidence>
<dbReference type="NCBIfam" id="TIGR00383">
    <property type="entry name" value="corA"/>
    <property type="match status" value="1"/>
</dbReference>
<dbReference type="PANTHER" id="PTHR46494">
    <property type="entry name" value="CORA FAMILY METAL ION TRANSPORTER (EUROFUNG)"/>
    <property type="match status" value="1"/>
</dbReference>
<keyword evidence="3 8" id="KW-0813">Transport</keyword>
<keyword evidence="7 8" id="KW-0472">Membrane</keyword>
<proteinExistence type="inferred from homology"/>
<dbReference type="GO" id="GO:0050897">
    <property type="term" value="F:cobalt ion binding"/>
    <property type="evidence" value="ECO:0007669"/>
    <property type="project" value="TreeGrafter"/>
</dbReference>
<feature type="transmembrane region" description="Helical" evidence="8">
    <location>
        <begin position="296"/>
        <end position="316"/>
    </location>
</feature>
<dbReference type="SUPFAM" id="SSF143865">
    <property type="entry name" value="CorA soluble domain-like"/>
    <property type="match status" value="1"/>
</dbReference>
<evidence type="ECO:0000256" key="6">
    <source>
        <dbReference type="ARBA" id="ARBA00022989"/>
    </source>
</evidence>
<dbReference type="GO" id="GO:0015095">
    <property type="term" value="F:magnesium ion transmembrane transporter activity"/>
    <property type="evidence" value="ECO:0007669"/>
    <property type="project" value="UniProtKB-UniRule"/>
</dbReference>
<dbReference type="PANTHER" id="PTHR46494:SF1">
    <property type="entry name" value="CORA FAMILY METAL ION TRANSPORTER (EUROFUNG)"/>
    <property type="match status" value="1"/>
</dbReference>
<dbReference type="SUPFAM" id="SSF144083">
    <property type="entry name" value="Magnesium transport protein CorA, transmembrane region"/>
    <property type="match status" value="1"/>
</dbReference>
<dbReference type="AlphaFoldDB" id="A0A445N006"/>
<dbReference type="GO" id="GO:0005886">
    <property type="term" value="C:plasma membrane"/>
    <property type="evidence" value="ECO:0007669"/>
    <property type="project" value="UniProtKB-SubCell"/>
</dbReference>
<dbReference type="InterPro" id="IPR002523">
    <property type="entry name" value="MgTranspt_CorA/ZnTranspt_ZntB"/>
</dbReference>
<dbReference type="InterPro" id="IPR004488">
    <property type="entry name" value="Mg/Co-transport_prot_CorA"/>
</dbReference>
<dbReference type="Pfam" id="PF01544">
    <property type="entry name" value="CorA"/>
    <property type="match status" value="1"/>
</dbReference>
<evidence type="ECO:0000313" key="9">
    <source>
        <dbReference type="EMBL" id="SPD74952.1"/>
    </source>
</evidence>
<keyword evidence="6 8" id="KW-1133">Transmembrane helix</keyword>
<comment type="function">
    <text evidence="8">Mediates influx of magnesium ions.</text>
</comment>
<comment type="similarity">
    <text evidence="2 8">Belongs to the CorA metal ion transporter (MIT) (TC 1.A.35) family.</text>
</comment>
<evidence type="ECO:0000256" key="5">
    <source>
        <dbReference type="ARBA" id="ARBA00022692"/>
    </source>
</evidence>
<dbReference type="Gene3D" id="1.20.58.340">
    <property type="entry name" value="Magnesium transport protein CorA, transmembrane region"/>
    <property type="match status" value="2"/>
</dbReference>
<evidence type="ECO:0000256" key="2">
    <source>
        <dbReference type="ARBA" id="ARBA00009765"/>
    </source>
</evidence>
<dbReference type="FunFam" id="1.20.58.340:FF:000012">
    <property type="entry name" value="Magnesium transport protein CorA"/>
    <property type="match status" value="1"/>
</dbReference>
<keyword evidence="8" id="KW-0460">Magnesium</keyword>
<dbReference type="CDD" id="cd12828">
    <property type="entry name" value="TmCorA-like_1"/>
    <property type="match status" value="1"/>
</dbReference>
<dbReference type="EMBL" id="OJIN01000180">
    <property type="protein sequence ID" value="SPD74952.1"/>
    <property type="molecule type" value="Genomic_DNA"/>
</dbReference>
<evidence type="ECO:0000256" key="3">
    <source>
        <dbReference type="ARBA" id="ARBA00022448"/>
    </source>
</evidence>
<sequence length="354" mass="41161">MVRFIKKTSKKAGLSPGTLVHVGDIKAEYVRIRVADYGEDYYEEKEITNIEECLPYKKKSTVTWINIDGLHDVDIIEKIGKDFGLHPLVMEDIAHTEQRPKMDEFEDYVFIITQMLLFDEEQNRLKAEQFSVVLGENFVISFQENISDRFDPLRERIRRGKGRIRKMGADYLMYAMIDAIVDDYFIVLEKIGEKVEELDEELVSRPGPELLQKIHNFKRELIFLRKAVWPLRETVSTLERGGSAFIQEKTSVFLKDVYDHTIQVIDTAETLRDIVTGMLDVYISSVSNRLNEVMKLLTVIATIFIPLTFIAGVYGMNFKYMPELEYAWGYPAALFFMLVVGVLMLLWFKSKKFL</sequence>
<gene>
    <name evidence="8 9" type="primary">corA</name>
    <name evidence="9" type="ORF">PITCH_A390049</name>
</gene>
<accession>A0A445N006</accession>
<evidence type="ECO:0000256" key="4">
    <source>
        <dbReference type="ARBA" id="ARBA00022475"/>
    </source>
</evidence>
<comment type="subcellular location">
    <subcellularLocation>
        <location evidence="1">Cell membrane</location>
        <topology evidence="1">Multi-pass membrane protein</topology>
    </subcellularLocation>
    <subcellularLocation>
        <location evidence="8">Membrane</location>
        <topology evidence="8">Multi-pass membrane protein</topology>
    </subcellularLocation>
</comment>
<dbReference type="InterPro" id="IPR045863">
    <property type="entry name" value="CorA_TM1_TM2"/>
</dbReference>
<dbReference type="Gene3D" id="3.30.460.20">
    <property type="entry name" value="CorA soluble domain-like"/>
    <property type="match status" value="1"/>
</dbReference>
<dbReference type="InterPro" id="IPR045861">
    <property type="entry name" value="CorA_cytoplasmic_dom"/>
</dbReference>
<keyword evidence="4 8" id="KW-1003">Cell membrane</keyword>